<evidence type="ECO:0000313" key="2">
    <source>
        <dbReference type="Proteomes" id="UP000002033"/>
    </source>
</evidence>
<dbReference type="RefSeq" id="WP_013216922.1">
    <property type="nucleotide sequence ID" value="NC_014313.1"/>
</dbReference>
<keyword evidence="2" id="KW-1185">Reference proteome</keyword>
<protein>
    <submittedName>
        <fullName evidence="1">Uncharacterized protein</fullName>
    </submittedName>
</protein>
<dbReference type="AlphaFoldDB" id="D8JVA9"/>
<dbReference type="KEGG" id="hdn:Hden_2968"/>
<gene>
    <name evidence="1" type="ordered locus">Hden_2968</name>
</gene>
<dbReference type="Proteomes" id="UP000002033">
    <property type="component" value="Chromosome"/>
</dbReference>
<evidence type="ECO:0000313" key="1">
    <source>
        <dbReference type="EMBL" id="ADJ24763.1"/>
    </source>
</evidence>
<accession>D8JVA9</accession>
<name>D8JVA9_HYPDA</name>
<dbReference type="HOGENOM" id="CLU_1978476_0_0_5"/>
<proteinExistence type="predicted"/>
<sequence length="126" mass="14075">MTDFVHPFEIEIAGRQLFFERTLELARRVESVTGALYPFAERLDRGHVTTSELARVYNALLRTDPDAPGPGEIDDWIFRCGTFSHRRLAAFLTQLVAGSDNLAREAQRLADNGKGGDRRGPFVPTA</sequence>
<dbReference type="EMBL" id="CP002083">
    <property type="protein sequence ID" value="ADJ24763.1"/>
    <property type="molecule type" value="Genomic_DNA"/>
</dbReference>
<organism evidence="1 2">
    <name type="scientific">Hyphomicrobium denitrificans (strain ATCC 51888 / DSM 1869 / NCIMB 11706 / TK 0415)</name>
    <dbReference type="NCBI Taxonomy" id="582899"/>
    <lineage>
        <taxon>Bacteria</taxon>
        <taxon>Pseudomonadati</taxon>
        <taxon>Pseudomonadota</taxon>
        <taxon>Alphaproteobacteria</taxon>
        <taxon>Hyphomicrobiales</taxon>
        <taxon>Hyphomicrobiaceae</taxon>
        <taxon>Hyphomicrobium</taxon>
    </lineage>
</organism>
<reference evidence="2" key="1">
    <citation type="journal article" date="2011" name="J. Bacteriol.">
        <title>Genome sequences of eight morphologically diverse alphaproteobacteria.</title>
        <authorList>
            <consortium name="US DOE Joint Genome Institute"/>
            <person name="Brown P.J."/>
            <person name="Kysela D.T."/>
            <person name="Buechlein A."/>
            <person name="Hemmerich C."/>
            <person name="Brun Y.V."/>
        </authorList>
    </citation>
    <scope>NUCLEOTIDE SEQUENCE [LARGE SCALE GENOMIC DNA]</scope>
    <source>
        <strain evidence="2">ATCC 51888 / DSM 1869 / NCIB 11706 / TK 0415</strain>
    </source>
</reference>
<dbReference type="STRING" id="582899.Hden_2968"/>